<keyword evidence="2" id="KW-0479">Metal-binding</keyword>
<organism evidence="7 8">
    <name type="scientific">Blyttiomyces helicus</name>
    <dbReference type="NCBI Taxonomy" id="388810"/>
    <lineage>
        <taxon>Eukaryota</taxon>
        <taxon>Fungi</taxon>
        <taxon>Fungi incertae sedis</taxon>
        <taxon>Chytridiomycota</taxon>
        <taxon>Chytridiomycota incertae sedis</taxon>
        <taxon>Chytridiomycetes</taxon>
        <taxon>Chytridiomycetes incertae sedis</taxon>
        <taxon>Blyttiomyces</taxon>
    </lineage>
</organism>
<keyword evidence="5" id="KW-0539">Nucleus</keyword>
<dbReference type="GO" id="GO:0000981">
    <property type="term" value="F:DNA-binding transcription factor activity, RNA polymerase II-specific"/>
    <property type="evidence" value="ECO:0007669"/>
    <property type="project" value="InterPro"/>
</dbReference>
<comment type="subcellular location">
    <subcellularLocation>
        <location evidence="1">Nucleus</location>
    </subcellularLocation>
</comment>
<dbReference type="PANTHER" id="PTHR47338">
    <property type="entry name" value="ZN(II)2CYS6 TRANSCRIPTION FACTOR (EUROFUNG)-RELATED"/>
    <property type="match status" value="1"/>
</dbReference>
<reference evidence="8" key="1">
    <citation type="journal article" date="2018" name="Nat. Microbiol.">
        <title>Leveraging single-cell genomics to expand the fungal tree of life.</title>
        <authorList>
            <person name="Ahrendt S.R."/>
            <person name="Quandt C.A."/>
            <person name="Ciobanu D."/>
            <person name="Clum A."/>
            <person name="Salamov A."/>
            <person name="Andreopoulos B."/>
            <person name="Cheng J.F."/>
            <person name="Woyke T."/>
            <person name="Pelin A."/>
            <person name="Henrissat B."/>
            <person name="Reynolds N.K."/>
            <person name="Benny G.L."/>
            <person name="Smith M.E."/>
            <person name="James T.Y."/>
            <person name="Grigoriev I.V."/>
        </authorList>
    </citation>
    <scope>NUCLEOTIDE SEQUENCE [LARGE SCALE GENOMIC DNA]</scope>
</reference>
<keyword evidence="3" id="KW-0805">Transcription regulation</keyword>
<feature type="compositionally biased region" description="Low complexity" evidence="6">
    <location>
        <begin position="153"/>
        <end position="165"/>
    </location>
</feature>
<keyword evidence="4" id="KW-0804">Transcription</keyword>
<evidence type="ECO:0000313" key="7">
    <source>
        <dbReference type="EMBL" id="RKO92454.1"/>
    </source>
</evidence>
<evidence type="ECO:0000313" key="8">
    <source>
        <dbReference type="Proteomes" id="UP000269721"/>
    </source>
</evidence>
<protein>
    <recommendedName>
        <fullName evidence="9">Transcription factor domain-containing protein</fullName>
    </recommendedName>
</protein>
<feature type="compositionally biased region" description="Basic and acidic residues" evidence="6">
    <location>
        <begin position="114"/>
        <end position="135"/>
    </location>
</feature>
<dbReference type="Proteomes" id="UP000269721">
    <property type="component" value="Unassembled WGS sequence"/>
</dbReference>
<name>A0A4P9WI66_9FUNG</name>
<dbReference type="GO" id="GO:0046872">
    <property type="term" value="F:metal ion binding"/>
    <property type="evidence" value="ECO:0007669"/>
    <property type="project" value="UniProtKB-KW"/>
</dbReference>
<dbReference type="GO" id="GO:0005634">
    <property type="term" value="C:nucleus"/>
    <property type="evidence" value="ECO:0007669"/>
    <property type="project" value="UniProtKB-SubCell"/>
</dbReference>
<dbReference type="AlphaFoldDB" id="A0A4P9WI66"/>
<dbReference type="CDD" id="cd12148">
    <property type="entry name" value="fungal_TF_MHR"/>
    <property type="match status" value="1"/>
</dbReference>
<feature type="compositionally biased region" description="Low complexity" evidence="6">
    <location>
        <begin position="178"/>
        <end position="191"/>
    </location>
</feature>
<evidence type="ECO:0008006" key="9">
    <source>
        <dbReference type="Google" id="ProtNLM"/>
    </source>
</evidence>
<evidence type="ECO:0000256" key="3">
    <source>
        <dbReference type="ARBA" id="ARBA00023015"/>
    </source>
</evidence>
<gene>
    <name evidence="7" type="ORF">BDK51DRAFT_43664</name>
</gene>
<sequence>MSDSRREPSLPAKASPPPPPGPISQNSASAFAFDPSQFLPFPDVLQDFLGDFSPDDPQSIPSNPPSPVLFNEVPGHPLPPGWNPDPSKRKSCDGRATAKRPPRASKNAAANKESSSKDSEMARLESRLRDLESRLENALQPSSAGDRDRRELSVGSSSSEYDSSSPPLGYANDFPNGASSSSSSSSSASHSIPRTRPALTPHRVLLAVRKAVALRPQNPDALPLVNPDLNNLPFNLYDILMQTMDSYFSLPWRLFPFNVFHREHFLSTYRSEPPLLLCALIAAFGPETSSLEVHAAVPICYTLARKLVASTIDTPTLVYLKLDVDPDERGVKSWVEREIQRRTWHAVFGIDRTVSAMRDRPNVVVDPAKASTVRCPVSEVIWMNADMDGNLPPHLAVQVSELPSYYKHLNTILAIYSRTLQYGRQAIEKGEFSASLTFHVLESDLELWRASLPQVIAAAALEPSTMTSSPSSLDRSFSNLLFIFYECCLCCLHYPRMVDLQRVLGPPPALASKSPTVTATRSLLESSARAATVAACTVAPLYSRAVRKMVILTGAGAIEAFVVLLASRALARAGWQSAIEAAPSVDAAAAEILDSMGSSRDGWMKEVVTVLGDLVEQERGEGEYGV</sequence>
<evidence type="ECO:0000256" key="2">
    <source>
        <dbReference type="ARBA" id="ARBA00022723"/>
    </source>
</evidence>
<proteinExistence type="predicted"/>
<dbReference type="EMBL" id="KZ994629">
    <property type="protein sequence ID" value="RKO92454.1"/>
    <property type="molecule type" value="Genomic_DNA"/>
</dbReference>
<dbReference type="PANTHER" id="PTHR47338:SF5">
    <property type="entry name" value="ZN(II)2CYS6 TRANSCRIPTION FACTOR (EUROFUNG)"/>
    <property type="match status" value="1"/>
</dbReference>
<accession>A0A4P9WI66</accession>
<feature type="region of interest" description="Disordered" evidence="6">
    <location>
        <begin position="1"/>
        <end position="195"/>
    </location>
</feature>
<dbReference type="OrthoDB" id="2123952at2759"/>
<dbReference type="InterPro" id="IPR050815">
    <property type="entry name" value="TF_fung"/>
</dbReference>
<evidence type="ECO:0000256" key="6">
    <source>
        <dbReference type="SAM" id="MobiDB-lite"/>
    </source>
</evidence>
<keyword evidence="8" id="KW-1185">Reference proteome</keyword>
<evidence type="ECO:0000256" key="4">
    <source>
        <dbReference type="ARBA" id="ARBA00023163"/>
    </source>
</evidence>
<evidence type="ECO:0000256" key="1">
    <source>
        <dbReference type="ARBA" id="ARBA00004123"/>
    </source>
</evidence>
<feature type="compositionally biased region" description="Low complexity" evidence="6">
    <location>
        <begin position="104"/>
        <end position="113"/>
    </location>
</feature>
<evidence type="ECO:0000256" key="5">
    <source>
        <dbReference type="ARBA" id="ARBA00023242"/>
    </source>
</evidence>